<dbReference type="Gene3D" id="2.60.120.10">
    <property type="entry name" value="Jelly Rolls"/>
    <property type="match status" value="1"/>
</dbReference>
<evidence type="ECO:0000313" key="6">
    <source>
        <dbReference type="Proteomes" id="UP001596504"/>
    </source>
</evidence>
<name>A0ABW2LT28_9PSEU</name>
<keyword evidence="2" id="KW-0238">DNA-binding</keyword>
<evidence type="ECO:0000256" key="1">
    <source>
        <dbReference type="ARBA" id="ARBA00023015"/>
    </source>
</evidence>
<dbReference type="EMBL" id="JBHTCJ010000019">
    <property type="protein sequence ID" value="MFC7344726.1"/>
    <property type="molecule type" value="Genomic_DNA"/>
</dbReference>
<evidence type="ECO:0000313" key="5">
    <source>
        <dbReference type="EMBL" id="MFC7344726.1"/>
    </source>
</evidence>
<dbReference type="InterPro" id="IPR014710">
    <property type="entry name" value="RmlC-like_jellyroll"/>
</dbReference>
<dbReference type="InterPro" id="IPR011051">
    <property type="entry name" value="RmlC_Cupin_sf"/>
</dbReference>
<evidence type="ECO:0000256" key="2">
    <source>
        <dbReference type="ARBA" id="ARBA00023125"/>
    </source>
</evidence>
<keyword evidence="3" id="KW-0804">Transcription</keyword>
<proteinExistence type="predicted"/>
<keyword evidence="1" id="KW-0805">Transcription regulation</keyword>
<dbReference type="PROSITE" id="PS00041">
    <property type="entry name" value="HTH_ARAC_FAMILY_1"/>
    <property type="match status" value="1"/>
</dbReference>
<dbReference type="PANTHER" id="PTHR46796">
    <property type="entry name" value="HTH-TYPE TRANSCRIPTIONAL ACTIVATOR RHAS-RELATED"/>
    <property type="match status" value="1"/>
</dbReference>
<dbReference type="SUPFAM" id="SSF51182">
    <property type="entry name" value="RmlC-like cupins"/>
    <property type="match status" value="1"/>
</dbReference>
<dbReference type="RefSeq" id="WP_380672794.1">
    <property type="nucleotide sequence ID" value="NZ_JBHTCJ010000019.1"/>
</dbReference>
<sequence length="278" mass="30130">MDSQVLPQVEPPNLAAWSGEPVLMGTAHQHDDLELNLVSEGGAMLYLFGGQSLEVGPGSVTAFWAGVPHQLVANEATRAHWVHVPFSALRSWGLPDALVGRLLSGAPLVSPPSGSVEADVARFEQWALDLASGARERREIATLELEARIRRLALSAPGEPGGGRAPVDRSLQQVIAMVQYLARNFREPVAVADVAEAAQLHPNYAMTQFRKVVRTTVVDYLTKCRLAEARRLLITTDLPVNDVGLAAGFGSVSRFYRAFTSACGTPPARFRREFRGRA</sequence>
<organism evidence="5 6">
    <name type="scientific">Saccharopolyspora griseoalba</name>
    <dbReference type="NCBI Taxonomy" id="1431848"/>
    <lineage>
        <taxon>Bacteria</taxon>
        <taxon>Bacillati</taxon>
        <taxon>Actinomycetota</taxon>
        <taxon>Actinomycetes</taxon>
        <taxon>Pseudonocardiales</taxon>
        <taxon>Pseudonocardiaceae</taxon>
        <taxon>Saccharopolyspora</taxon>
    </lineage>
</organism>
<dbReference type="PROSITE" id="PS01124">
    <property type="entry name" value="HTH_ARAC_FAMILY_2"/>
    <property type="match status" value="1"/>
</dbReference>
<dbReference type="Pfam" id="PF07883">
    <property type="entry name" value="Cupin_2"/>
    <property type="match status" value="1"/>
</dbReference>
<dbReference type="SMART" id="SM00342">
    <property type="entry name" value="HTH_ARAC"/>
    <property type="match status" value="1"/>
</dbReference>
<protein>
    <submittedName>
        <fullName evidence="5">Helix-turn-helix domain-containing protein</fullName>
    </submittedName>
</protein>
<dbReference type="SUPFAM" id="SSF46689">
    <property type="entry name" value="Homeodomain-like"/>
    <property type="match status" value="1"/>
</dbReference>
<evidence type="ECO:0000256" key="3">
    <source>
        <dbReference type="ARBA" id="ARBA00023163"/>
    </source>
</evidence>
<reference evidence="6" key="1">
    <citation type="journal article" date="2019" name="Int. J. Syst. Evol. Microbiol.">
        <title>The Global Catalogue of Microorganisms (GCM) 10K type strain sequencing project: providing services to taxonomists for standard genome sequencing and annotation.</title>
        <authorList>
            <consortium name="The Broad Institute Genomics Platform"/>
            <consortium name="The Broad Institute Genome Sequencing Center for Infectious Disease"/>
            <person name="Wu L."/>
            <person name="Ma J."/>
        </authorList>
    </citation>
    <scope>NUCLEOTIDE SEQUENCE [LARGE SCALE GENOMIC DNA]</scope>
    <source>
        <strain evidence="6">WLHS5</strain>
    </source>
</reference>
<dbReference type="InterPro" id="IPR013096">
    <property type="entry name" value="Cupin_2"/>
</dbReference>
<dbReference type="Gene3D" id="1.10.10.60">
    <property type="entry name" value="Homeodomain-like"/>
    <property type="match status" value="2"/>
</dbReference>
<accession>A0ABW2LT28</accession>
<dbReference type="InterPro" id="IPR018060">
    <property type="entry name" value="HTH_AraC"/>
</dbReference>
<dbReference type="InterPro" id="IPR050204">
    <property type="entry name" value="AraC_XylS_family_regulators"/>
</dbReference>
<dbReference type="Pfam" id="PF12833">
    <property type="entry name" value="HTH_18"/>
    <property type="match status" value="1"/>
</dbReference>
<dbReference type="Proteomes" id="UP001596504">
    <property type="component" value="Unassembled WGS sequence"/>
</dbReference>
<gene>
    <name evidence="5" type="ORF">ACFQRI_25235</name>
</gene>
<feature type="domain" description="HTH araC/xylS-type" evidence="4">
    <location>
        <begin position="175"/>
        <end position="273"/>
    </location>
</feature>
<evidence type="ECO:0000259" key="4">
    <source>
        <dbReference type="PROSITE" id="PS01124"/>
    </source>
</evidence>
<keyword evidence="6" id="KW-1185">Reference proteome</keyword>
<dbReference type="InterPro" id="IPR009057">
    <property type="entry name" value="Homeodomain-like_sf"/>
</dbReference>
<comment type="caution">
    <text evidence="5">The sequence shown here is derived from an EMBL/GenBank/DDBJ whole genome shotgun (WGS) entry which is preliminary data.</text>
</comment>
<dbReference type="InterPro" id="IPR018062">
    <property type="entry name" value="HTH_AraC-typ_CS"/>
</dbReference>